<dbReference type="InterPro" id="IPR037198">
    <property type="entry name" value="MutL_C_sf"/>
</dbReference>
<accession>A0ABN8Q176</accession>
<dbReference type="EMBL" id="CALNXI010001036">
    <property type="protein sequence ID" value="CAH3152447.1"/>
    <property type="molecule type" value="Genomic_DNA"/>
</dbReference>
<gene>
    <name evidence="2" type="ORF">PEVE_00000762</name>
</gene>
<evidence type="ECO:0000313" key="2">
    <source>
        <dbReference type="EMBL" id="CAH3152447.1"/>
    </source>
</evidence>
<name>A0ABN8Q176_9CNID</name>
<dbReference type="InterPro" id="IPR038973">
    <property type="entry name" value="MutL/Mlh/Pms-like"/>
</dbReference>
<feature type="domain" description="MutL C-terminal dimerisation" evidence="1">
    <location>
        <begin position="106"/>
        <end position="186"/>
    </location>
</feature>
<dbReference type="PANTHER" id="PTHR10073:SF52">
    <property type="entry name" value="MISMATCH REPAIR ENDONUCLEASE PMS2"/>
    <property type="match status" value="1"/>
</dbReference>
<protein>
    <recommendedName>
        <fullName evidence="1">MutL C-terminal dimerisation domain-containing protein</fullName>
    </recommendedName>
</protein>
<dbReference type="InterPro" id="IPR014790">
    <property type="entry name" value="MutL_C"/>
</dbReference>
<proteinExistence type="predicted"/>
<reference evidence="2 3" key="1">
    <citation type="submission" date="2022-05" db="EMBL/GenBank/DDBJ databases">
        <authorList>
            <consortium name="Genoscope - CEA"/>
            <person name="William W."/>
        </authorList>
    </citation>
    <scope>NUCLEOTIDE SEQUENCE [LARGE SCALE GENOMIC DNA]</scope>
</reference>
<comment type="caution">
    <text evidence="2">The sequence shown here is derived from an EMBL/GenBank/DDBJ whole genome shotgun (WGS) entry which is preliminary data.</text>
</comment>
<dbReference type="Gene3D" id="3.30.1540.20">
    <property type="entry name" value="MutL, C-terminal domain, dimerisation subdomain"/>
    <property type="match status" value="1"/>
</dbReference>
<dbReference type="Pfam" id="PF08676">
    <property type="entry name" value="MutL_C"/>
    <property type="match status" value="1"/>
</dbReference>
<keyword evidence="3" id="KW-1185">Reference proteome</keyword>
<dbReference type="SUPFAM" id="SSF118116">
    <property type="entry name" value="DNA mismatch repair protein MutL"/>
    <property type="match status" value="1"/>
</dbReference>
<dbReference type="Gene3D" id="3.30.1370.100">
    <property type="entry name" value="MutL, C-terminal domain, regulatory subdomain"/>
    <property type="match status" value="1"/>
</dbReference>
<dbReference type="Proteomes" id="UP001159427">
    <property type="component" value="Unassembled WGS sequence"/>
</dbReference>
<evidence type="ECO:0000313" key="3">
    <source>
        <dbReference type="Proteomes" id="UP001159427"/>
    </source>
</evidence>
<feature type="non-terminal residue" evidence="2">
    <location>
        <position position="186"/>
    </location>
</feature>
<dbReference type="SMART" id="SM00853">
    <property type="entry name" value="MutL_C"/>
    <property type="match status" value="1"/>
</dbReference>
<dbReference type="InterPro" id="IPR042120">
    <property type="entry name" value="MutL_C_dimsub"/>
</dbReference>
<dbReference type="InterPro" id="IPR042121">
    <property type="entry name" value="MutL_C_regsub"/>
</dbReference>
<dbReference type="PANTHER" id="PTHR10073">
    <property type="entry name" value="DNA MISMATCH REPAIR PROTEIN MLH, PMS, MUTL"/>
    <property type="match status" value="1"/>
</dbReference>
<sequence length="186" mass="21627">MKTFNALRSSKMKRYQIHLLQLYQQRRMSRKGNFHRLAISVDQDVVEKPNGPSCKQVKVVTAQTRQKTEEVEARLFRAKIAPESNSSAEKELTKNISKDMFKGMEVLGQFNLGFIIVKLDNDLFIIDQHASDEKFNFEDQQRNTTIKSQLLIVPQKLELTTANEAILMDNVEIFQKNGFYFEIDHN</sequence>
<evidence type="ECO:0000259" key="1">
    <source>
        <dbReference type="SMART" id="SM00853"/>
    </source>
</evidence>
<organism evidence="2 3">
    <name type="scientific">Porites evermanni</name>
    <dbReference type="NCBI Taxonomy" id="104178"/>
    <lineage>
        <taxon>Eukaryota</taxon>
        <taxon>Metazoa</taxon>
        <taxon>Cnidaria</taxon>
        <taxon>Anthozoa</taxon>
        <taxon>Hexacorallia</taxon>
        <taxon>Scleractinia</taxon>
        <taxon>Fungiina</taxon>
        <taxon>Poritidae</taxon>
        <taxon>Porites</taxon>
    </lineage>
</organism>